<accession>A0ABW4J2S9</accession>
<feature type="transmembrane region" description="Helical" evidence="8">
    <location>
        <begin position="268"/>
        <end position="289"/>
    </location>
</feature>
<evidence type="ECO:0000256" key="6">
    <source>
        <dbReference type="ARBA" id="ARBA00023136"/>
    </source>
</evidence>
<dbReference type="PANTHER" id="PTHR30354:SF22">
    <property type="entry name" value="HIGH-AFFINITY GLUCONATE TRANSPORTER"/>
    <property type="match status" value="1"/>
</dbReference>
<keyword evidence="4 8" id="KW-0812">Transmembrane</keyword>
<sequence length="449" mass="47580">MPLFMVLLGVILLIFLISYFKLNTFVSLLIVSFVIALTLGIPLKSIVSTIETGMGSTLGHIAVIFGLGAMLGRLLADAGGAQRIAMTLIDKFGKKHIQWAVIIASFIVGIAMFFEVGLVLLLPIIFSIAKELDIKPINLGIPMLAALLVTHAFLPPHPGPTVIAASYHASLGLVLTYGIIAAIPTVIISGIFFTKIDRKIVPSAFAKDGNMAMIGDVSEIPLDQTPKFGISILTAMLPVIILMSSTIVSMIQEITGFHKNFIYQVIEFLGNADVAMLLSLLFAVYTMGIRRKISFKKIGSSCANAASAIGMMLLIIGGGGAFKQVLIDGGVGKYIATLFTGVSISPILLAWIIAAILRIALGSATVAAISTAGLVIPLLAATPGVNLALVTLATGAGSAICSHVNDASFWIIKEYFDFDMKETFLTWTLMSTVLSVVGLAMIMVMDIFV</sequence>
<feature type="transmembrane region" description="Helical" evidence="8">
    <location>
        <begin position="96"/>
        <end position="125"/>
    </location>
</feature>
<feature type="transmembrane region" description="Helical" evidence="8">
    <location>
        <begin position="301"/>
        <end position="322"/>
    </location>
</feature>
<feature type="transmembrane region" description="Helical" evidence="8">
    <location>
        <begin position="58"/>
        <end position="76"/>
    </location>
</feature>
<comment type="caution">
    <text evidence="9">The sequence shown here is derived from an EMBL/GenBank/DDBJ whole genome shotgun (WGS) entry which is preliminary data.</text>
</comment>
<gene>
    <name evidence="9" type="ORF">ACFQ5M_00920</name>
</gene>
<reference evidence="10" key="1">
    <citation type="journal article" date="2019" name="Int. J. Syst. Evol. Microbiol.">
        <title>The Global Catalogue of Microorganisms (GCM) 10K type strain sequencing project: providing services to taxonomists for standard genome sequencing and annotation.</title>
        <authorList>
            <consortium name="The Broad Institute Genomics Platform"/>
            <consortium name="The Broad Institute Genome Sequencing Center for Infectious Disease"/>
            <person name="Wu L."/>
            <person name="Ma J."/>
        </authorList>
    </citation>
    <scope>NUCLEOTIDE SEQUENCE [LARGE SCALE GENOMIC DNA]</scope>
    <source>
        <strain evidence="10">CCM 8896</strain>
    </source>
</reference>
<evidence type="ECO:0000256" key="2">
    <source>
        <dbReference type="ARBA" id="ARBA00022448"/>
    </source>
</evidence>
<keyword evidence="5 8" id="KW-1133">Transmembrane helix</keyword>
<feature type="transmembrane region" description="Helical" evidence="8">
    <location>
        <begin position="174"/>
        <end position="193"/>
    </location>
</feature>
<dbReference type="Pfam" id="PF02447">
    <property type="entry name" value="GntP_permease"/>
    <property type="match status" value="1"/>
</dbReference>
<organism evidence="9 10">
    <name type="scientific">Agrilactobacillus yilanensis</name>
    <dbReference type="NCBI Taxonomy" id="2485997"/>
    <lineage>
        <taxon>Bacteria</taxon>
        <taxon>Bacillati</taxon>
        <taxon>Bacillota</taxon>
        <taxon>Bacilli</taxon>
        <taxon>Lactobacillales</taxon>
        <taxon>Lactobacillaceae</taxon>
        <taxon>Agrilactobacillus</taxon>
    </lineage>
</organism>
<dbReference type="InterPro" id="IPR003474">
    <property type="entry name" value="Glcn_transporter"/>
</dbReference>
<dbReference type="PANTHER" id="PTHR30354">
    <property type="entry name" value="GNT FAMILY GLUCONATE TRANSPORTER"/>
    <property type="match status" value="1"/>
</dbReference>
<name>A0ABW4J2S9_9LACO</name>
<comment type="subcellular location">
    <subcellularLocation>
        <location evidence="1">Cell membrane</location>
        <topology evidence="1">Multi-pass membrane protein</topology>
    </subcellularLocation>
</comment>
<evidence type="ECO:0000256" key="7">
    <source>
        <dbReference type="ARBA" id="ARBA00049663"/>
    </source>
</evidence>
<evidence type="ECO:0000256" key="4">
    <source>
        <dbReference type="ARBA" id="ARBA00022692"/>
    </source>
</evidence>
<keyword evidence="2" id="KW-0813">Transport</keyword>
<feature type="transmembrane region" description="Helical" evidence="8">
    <location>
        <begin position="28"/>
        <end position="46"/>
    </location>
</feature>
<evidence type="ECO:0000256" key="5">
    <source>
        <dbReference type="ARBA" id="ARBA00022989"/>
    </source>
</evidence>
<evidence type="ECO:0000313" key="9">
    <source>
        <dbReference type="EMBL" id="MFD1670649.1"/>
    </source>
</evidence>
<feature type="transmembrane region" description="Helical" evidence="8">
    <location>
        <begin position="364"/>
        <end position="381"/>
    </location>
</feature>
<feature type="transmembrane region" description="Helical" evidence="8">
    <location>
        <begin position="137"/>
        <end position="154"/>
    </location>
</feature>
<feature type="transmembrane region" description="Helical" evidence="8">
    <location>
        <begin position="424"/>
        <end position="448"/>
    </location>
</feature>
<dbReference type="PIRSF" id="PIRSF002746">
    <property type="entry name" value="Gluconate_transporter"/>
    <property type="match status" value="1"/>
</dbReference>
<feature type="transmembrane region" description="Helical" evidence="8">
    <location>
        <begin position="334"/>
        <end position="357"/>
    </location>
</feature>
<feature type="transmembrane region" description="Helical" evidence="8">
    <location>
        <begin position="5"/>
        <end position="22"/>
    </location>
</feature>
<dbReference type="NCBIfam" id="TIGR00791">
    <property type="entry name" value="gntP"/>
    <property type="match status" value="1"/>
</dbReference>
<keyword evidence="3" id="KW-1003">Cell membrane</keyword>
<proteinExistence type="inferred from homology"/>
<keyword evidence="10" id="KW-1185">Reference proteome</keyword>
<evidence type="ECO:0000313" key="10">
    <source>
        <dbReference type="Proteomes" id="UP001597267"/>
    </source>
</evidence>
<dbReference type="RefSeq" id="WP_125712470.1">
    <property type="nucleotide sequence ID" value="NZ_JBHTOP010000002.1"/>
</dbReference>
<keyword evidence="6 8" id="KW-0472">Membrane</keyword>
<dbReference type="Proteomes" id="UP001597267">
    <property type="component" value="Unassembled WGS sequence"/>
</dbReference>
<evidence type="ECO:0000256" key="8">
    <source>
        <dbReference type="SAM" id="Phobius"/>
    </source>
</evidence>
<protein>
    <submittedName>
        <fullName evidence="9">Gluconate:H+ symporter</fullName>
    </submittedName>
</protein>
<evidence type="ECO:0000256" key="3">
    <source>
        <dbReference type="ARBA" id="ARBA00022475"/>
    </source>
</evidence>
<evidence type="ECO:0000256" key="1">
    <source>
        <dbReference type="ARBA" id="ARBA00004651"/>
    </source>
</evidence>
<comment type="similarity">
    <text evidence="7">Belongs to the GntP permease family.</text>
</comment>
<feature type="transmembrane region" description="Helical" evidence="8">
    <location>
        <begin position="228"/>
        <end position="248"/>
    </location>
</feature>
<dbReference type="EMBL" id="JBHTOP010000002">
    <property type="protein sequence ID" value="MFD1670649.1"/>
    <property type="molecule type" value="Genomic_DNA"/>
</dbReference>